<dbReference type="EMBL" id="FNPI01000016">
    <property type="protein sequence ID" value="SDZ53752.1"/>
    <property type="molecule type" value="Genomic_DNA"/>
</dbReference>
<dbReference type="Pfam" id="PF11858">
    <property type="entry name" value="DUF3378"/>
    <property type="match status" value="1"/>
</dbReference>
<dbReference type="GO" id="GO:0006298">
    <property type="term" value="P:mismatch repair"/>
    <property type="evidence" value="ECO:0007669"/>
    <property type="project" value="TreeGrafter"/>
</dbReference>
<evidence type="ECO:0000256" key="10">
    <source>
        <dbReference type="ARBA" id="ARBA00022723"/>
    </source>
</evidence>
<evidence type="ECO:0000256" key="7">
    <source>
        <dbReference type="ARBA" id="ARBA00021407"/>
    </source>
</evidence>
<dbReference type="PIRSF" id="PIRSF037748">
    <property type="entry name" value="RnhC"/>
    <property type="match status" value="1"/>
</dbReference>
<keyword evidence="11 14" id="KW-0255">Endonuclease</keyword>
<dbReference type="AlphaFoldDB" id="A0A1H3TUH2"/>
<dbReference type="OrthoDB" id="9777935at2"/>
<protein>
    <recommendedName>
        <fullName evidence="7 14">Ribonuclease HIII</fullName>
        <shortName evidence="14">RNase HIII</shortName>
        <ecNumber evidence="6 14">3.1.26.4</ecNumber>
    </recommendedName>
</protein>
<dbReference type="InterPro" id="IPR024567">
    <property type="entry name" value="RNase_HII/HIII_dom"/>
</dbReference>
<evidence type="ECO:0000256" key="15">
    <source>
        <dbReference type="PROSITE-ProRule" id="PRU01319"/>
    </source>
</evidence>
<comment type="function">
    <text evidence="3 14">Endonuclease that specifically degrades the RNA of RNA-DNA hybrids.</text>
</comment>
<dbReference type="GO" id="GO:0003723">
    <property type="term" value="F:RNA binding"/>
    <property type="evidence" value="ECO:0007669"/>
    <property type="project" value="UniProtKB-UniRule"/>
</dbReference>
<evidence type="ECO:0000256" key="11">
    <source>
        <dbReference type="ARBA" id="ARBA00022759"/>
    </source>
</evidence>
<evidence type="ECO:0000256" key="2">
    <source>
        <dbReference type="ARBA" id="ARBA00001946"/>
    </source>
</evidence>
<comment type="subcellular location">
    <subcellularLocation>
        <location evidence="4 14">Cytoplasm</location>
    </subcellularLocation>
</comment>
<reference evidence="19" key="1">
    <citation type="submission" date="2016-10" db="EMBL/GenBank/DDBJ databases">
        <authorList>
            <person name="Varghese N."/>
            <person name="Submissions S."/>
        </authorList>
    </citation>
    <scope>NUCLEOTIDE SEQUENCE [LARGE SCALE GENOMIC DNA]</scope>
    <source>
        <strain evidence="19">SP</strain>
    </source>
</reference>
<dbReference type="GO" id="GO:0032299">
    <property type="term" value="C:ribonuclease H2 complex"/>
    <property type="evidence" value="ECO:0007669"/>
    <property type="project" value="TreeGrafter"/>
</dbReference>
<evidence type="ECO:0000256" key="1">
    <source>
        <dbReference type="ARBA" id="ARBA00000077"/>
    </source>
</evidence>
<keyword evidence="9 14" id="KW-0540">Nuclease</keyword>
<accession>A0A1H3TUH2</accession>
<evidence type="ECO:0000256" key="5">
    <source>
        <dbReference type="ARBA" id="ARBA00008378"/>
    </source>
</evidence>
<dbReference type="HAMAP" id="MF_00053">
    <property type="entry name" value="RNase_HIII"/>
    <property type="match status" value="1"/>
</dbReference>
<dbReference type="FunFam" id="3.30.420.10:FF:000047">
    <property type="entry name" value="Ribonuclease HIII"/>
    <property type="match status" value="1"/>
</dbReference>
<keyword evidence="12 14" id="KW-0378">Hydrolase</keyword>
<organism evidence="18 19">
    <name type="scientific">Evansella caseinilytica</name>
    <dbReference type="NCBI Taxonomy" id="1503961"/>
    <lineage>
        <taxon>Bacteria</taxon>
        <taxon>Bacillati</taxon>
        <taxon>Bacillota</taxon>
        <taxon>Bacilli</taxon>
        <taxon>Bacillales</taxon>
        <taxon>Bacillaceae</taxon>
        <taxon>Evansella</taxon>
    </lineage>
</organism>
<comment type="cofactor">
    <cofactor evidence="14 15">
        <name>Mn(2+)</name>
        <dbReference type="ChEBI" id="CHEBI:29035"/>
    </cofactor>
    <cofactor evidence="14 15">
        <name>Mg(2+)</name>
        <dbReference type="ChEBI" id="CHEBI:18420"/>
    </cofactor>
    <text evidence="14 15">Manganese or magnesium. Binds 1 divalent metal ion per monomer in the absence of substrate. May bind a second metal ion after substrate binding.</text>
</comment>
<evidence type="ECO:0000259" key="17">
    <source>
        <dbReference type="PROSITE" id="PS51975"/>
    </source>
</evidence>
<dbReference type="GO" id="GO:0000287">
    <property type="term" value="F:magnesium ion binding"/>
    <property type="evidence" value="ECO:0007669"/>
    <property type="project" value="UniProtKB-UniRule"/>
</dbReference>
<evidence type="ECO:0000313" key="19">
    <source>
        <dbReference type="Proteomes" id="UP000198935"/>
    </source>
</evidence>
<dbReference type="InterPro" id="IPR024568">
    <property type="entry name" value="RNase_HIII_N"/>
</dbReference>
<evidence type="ECO:0000256" key="8">
    <source>
        <dbReference type="ARBA" id="ARBA00022490"/>
    </source>
</evidence>
<comment type="cofactor">
    <cofactor evidence="2">
        <name>Mg(2+)</name>
        <dbReference type="ChEBI" id="CHEBI:18420"/>
    </cofactor>
</comment>
<evidence type="ECO:0000256" key="12">
    <source>
        <dbReference type="ARBA" id="ARBA00022801"/>
    </source>
</evidence>
<dbReference type="SUPFAM" id="SSF53098">
    <property type="entry name" value="Ribonuclease H-like"/>
    <property type="match status" value="1"/>
</dbReference>
<dbReference type="InterPro" id="IPR012295">
    <property type="entry name" value="TBP_dom_sf"/>
</dbReference>
<evidence type="ECO:0000256" key="4">
    <source>
        <dbReference type="ARBA" id="ARBA00004496"/>
    </source>
</evidence>
<feature type="binding site" evidence="14 15">
    <location>
        <position position="116"/>
    </location>
    <ligand>
        <name>a divalent metal cation</name>
        <dbReference type="ChEBI" id="CHEBI:60240"/>
    </ligand>
</feature>
<feature type="domain" description="RNase H type-2" evidence="17">
    <location>
        <begin position="109"/>
        <end position="326"/>
    </location>
</feature>
<evidence type="ECO:0000256" key="16">
    <source>
        <dbReference type="SAM" id="MobiDB-lite"/>
    </source>
</evidence>
<feature type="binding site" evidence="14 15">
    <location>
        <position position="115"/>
    </location>
    <ligand>
        <name>a divalent metal cation</name>
        <dbReference type="ChEBI" id="CHEBI:60240"/>
    </ligand>
</feature>
<dbReference type="InterPro" id="IPR036397">
    <property type="entry name" value="RNaseH_sf"/>
</dbReference>
<dbReference type="EC" id="3.1.26.4" evidence="6 14"/>
<dbReference type="CDD" id="cd06590">
    <property type="entry name" value="RNase_HII_bacteria_HIII_like"/>
    <property type="match status" value="1"/>
</dbReference>
<keyword evidence="10 14" id="KW-0479">Metal-binding</keyword>
<dbReference type="GO" id="GO:0005737">
    <property type="term" value="C:cytoplasm"/>
    <property type="evidence" value="ECO:0007669"/>
    <property type="project" value="UniProtKB-SubCell"/>
</dbReference>
<proteinExistence type="inferred from homology"/>
<dbReference type="PROSITE" id="PS51975">
    <property type="entry name" value="RNASE_H_2"/>
    <property type="match status" value="1"/>
</dbReference>
<dbReference type="Gene3D" id="3.30.420.10">
    <property type="entry name" value="Ribonuclease H-like superfamily/Ribonuclease H"/>
    <property type="match status" value="1"/>
</dbReference>
<sequence>MSYEVLQVTSKAIDEMKKYYAADLKQSLPPGAVFAAKTKGVSITGYKSGKVLFQGKDAAAEAGRWREKASAPGAVSRTAAAPQKNPAGKAAKSAVDNHRFFPPANVAQLVLLGSDETGTGDYFGPMTVACAHLTHEQMKTMEHWGIRDSKTINDAVIRELAPKLVKECTYSLLVLHNEKYNSLQQKGMNQGEMKAMLHHQAIANVMKKCEQAGIEYSGVLIDQFVQPKRYFQYLKTHGKSWVNETPIYFATKAEGLHPAVAAASVLARYSFLTEMDKLEKAVGLPLPKGAGSFVDKAAKEILRQKGKEALYRCSKWHFANTQKALR</sequence>
<dbReference type="Proteomes" id="UP000198935">
    <property type="component" value="Unassembled WGS sequence"/>
</dbReference>
<dbReference type="InterPro" id="IPR001352">
    <property type="entry name" value="RNase_HII/HIII"/>
</dbReference>
<dbReference type="Gene3D" id="3.30.310.10">
    <property type="entry name" value="TATA-Binding Protein"/>
    <property type="match status" value="1"/>
</dbReference>
<dbReference type="PANTHER" id="PTHR10954">
    <property type="entry name" value="RIBONUCLEASE H2 SUBUNIT A"/>
    <property type="match status" value="1"/>
</dbReference>
<feature type="binding site" evidence="14 15">
    <location>
        <position position="222"/>
    </location>
    <ligand>
        <name>a divalent metal cation</name>
        <dbReference type="ChEBI" id="CHEBI:60240"/>
    </ligand>
</feature>
<keyword evidence="19" id="KW-1185">Reference proteome</keyword>
<feature type="region of interest" description="Disordered" evidence="16">
    <location>
        <begin position="69"/>
        <end position="91"/>
    </location>
</feature>
<keyword evidence="8 14" id="KW-0963">Cytoplasm</keyword>
<evidence type="ECO:0000256" key="3">
    <source>
        <dbReference type="ARBA" id="ARBA00004065"/>
    </source>
</evidence>
<dbReference type="InterPro" id="IPR004641">
    <property type="entry name" value="RNase_HIII"/>
</dbReference>
<evidence type="ECO:0000256" key="6">
    <source>
        <dbReference type="ARBA" id="ARBA00012180"/>
    </source>
</evidence>
<evidence type="ECO:0000256" key="14">
    <source>
        <dbReference type="HAMAP-Rule" id="MF_00053"/>
    </source>
</evidence>
<dbReference type="GO" id="GO:0004523">
    <property type="term" value="F:RNA-DNA hybrid ribonuclease activity"/>
    <property type="evidence" value="ECO:0007669"/>
    <property type="project" value="UniProtKB-UniRule"/>
</dbReference>
<evidence type="ECO:0000256" key="13">
    <source>
        <dbReference type="ARBA" id="ARBA00022842"/>
    </source>
</evidence>
<gene>
    <name evidence="14" type="primary">rnhC</name>
    <name evidence="18" type="ORF">SAMN05421736_11652</name>
</gene>
<dbReference type="NCBIfam" id="TIGR00716">
    <property type="entry name" value="rnhC"/>
    <property type="match status" value="1"/>
</dbReference>
<evidence type="ECO:0000313" key="18">
    <source>
        <dbReference type="EMBL" id="SDZ53752.1"/>
    </source>
</evidence>
<evidence type="ECO:0000256" key="9">
    <source>
        <dbReference type="ARBA" id="ARBA00022722"/>
    </source>
</evidence>
<dbReference type="PANTHER" id="PTHR10954:SF23">
    <property type="entry name" value="RIBONUCLEASE"/>
    <property type="match status" value="1"/>
</dbReference>
<dbReference type="CDD" id="cd14796">
    <property type="entry name" value="RNAse_HIII_N"/>
    <property type="match status" value="1"/>
</dbReference>
<name>A0A1H3TUH2_9BACI</name>
<dbReference type="GO" id="GO:0043137">
    <property type="term" value="P:DNA replication, removal of RNA primer"/>
    <property type="evidence" value="ECO:0007669"/>
    <property type="project" value="TreeGrafter"/>
</dbReference>
<dbReference type="Pfam" id="PF01351">
    <property type="entry name" value="RNase_HII"/>
    <property type="match status" value="1"/>
</dbReference>
<comment type="catalytic activity">
    <reaction evidence="1 14 15">
        <text>Endonucleolytic cleavage to 5'-phosphomonoester.</text>
        <dbReference type="EC" id="3.1.26.4"/>
    </reaction>
</comment>
<comment type="similarity">
    <text evidence="5 14">Belongs to the RNase HII family. RnhC subfamily.</text>
</comment>
<keyword evidence="13 14" id="KW-0460">Magnesium</keyword>
<dbReference type="STRING" id="1503961.SAMN05421736_11652"/>
<dbReference type="InterPro" id="IPR012337">
    <property type="entry name" value="RNaseH-like_sf"/>
</dbReference>